<dbReference type="GO" id="GO:0009986">
    <property type="term" value="C:cell surface"/>
    <property type="evidence" value="ECO:0007669"/>
    <property type="project" value="TreeGrafter"/>
</dbReference>
<keyword evidence="4" id="KW-0134">Cell wall</keyword>
<gene>
    <name evidence="16" type="ORF">B739_0047</name>
</gene>
<keyword evidence="9" id="KW-0325">Glycoprotein</keyword>
<evidence type="ECO:0000256" key="4">
    <source>
        <dbReference type="ARBA" id="ARBA00022512"/>
    </source>
</evidence>
<accession>J9QSI3</accession>
<organism evidence="16 17">
    <name type="scientific">Riemerella anatipestifer RA-CH-1</name>
    <dbReference type="NCBI Taxonomy" id="1228997"/>
    <lineage>
        <taxon>Bacteria</taxon>
        <taxon>Pseudomonadati</taxon>
        <taxon>Bacteroidota</taxon>
        <taxon>Flavobacteriia</taxon>
        <taxon>Flavobacteriales</taxon>
        <taxon>Weeksellaceae</taxon>
        <taxon>Riemerella</taxon>
    </lineage>
</organism>
<dbReference type="Gene3D" id="3.20.20.80">
    <property type="entry name" value="Glycosidases"/>
    <property type="match status" value="1"/>
</dbReference>
<sequence length="393" mass="45517">MEKSRKNITAAEILGNPNYLAMSYGGYRSSSREITPTVEQVKQDMKILSAMGVKIIRSYNVHLPEIYHILTAIEELNKENPDFEMYLMLGVWIDCKNAWTELPPNHYEESERNEIEVKQAVALAKKYSEIIKIIAVGNEAMVKWATAYYVQPNVILRWVNYFQELKEKGELSKDLWITSSDNFASWGGGETEYHTPELEKLIKAVDYVSIHTYPMHDTHYNPVFWGVPKYETHFSKEEQIRLAMKRVLEYAQYQYLSVEKYMQKLGVEKPIHIGETGWASTSNEFYGNSGTKATDEYKAGLYYQLMRDWTNQNNITCFYFEAFDEPWKDAKNPEGSENHFGLFTVDGKAKFGIWNLVDSGRFNHLNRDGNKIEKTYNGSIENLMKGVEASPIK</sequence>
<evidence type="ECO:0000256" key="9">
    <source>
        <dbReference type="ARBA" id="ARBA00023180"/>
    </source>
</evidence>
<dbReference type="HOGENOM" id="CLU_642311_0_0_10"/>
<dbReference type="KEGG" id="rag:B739_0047"/>
<proteinExistence type="predicted"/>
<dbReference type="GO" id="GO:0042973">
    <property type="term" value="F:glucan endo-1,3-beta-D-glucosidase activity"/>
    <property type="evidence" value="ECO:0007669"/>
    <property type="project" value="TreeGrafter"/>
</dbReference>
<keyword evidence="8" id="KW-0472">Membrane</keyword>
<dbReference type="STRING" id="34085.AB406_0132"/>
<dbReference type="GO" id="GO:0071555">
    <property type="term" value="P:cell wall organization"/>
    <property type="evidence" value="ECO:0007669"/>
    <property type="project" value="UniProtKB-KW"/>
</dbReference>
<evidence type="ECO:0000256" key="10">
    <source>
        <dbReference type="ARBA" id="ARBA00023277"/>
    </source>
</evidence>
<dbReference type="PATRIC" id="fig|1228997.3.peg.43"/>
<evidence type="ECO:0000256" key="6">
    <source>
        <dbReference type="ARBA" id="ARBA00022729"/>
    </source>
</evidence>
<keyword evidence="10" id="KW-0119">Carbohydrate metabolism</keyword>
<dbReference type="Pfam" id="PF00332">
    <property type="entry name" value="Glyco_hydro_17"/>
    <property type="match status" value="1"/>
</dbReference>
<evidence type="ECO:0000256" key="14">
    <source>
        <dbReference type="ARBA" id="ARBA00042373"/>
    </source>
</evidence>
<dbReference type="InterPro" id="IPR000490">
    <property type="entry name" value="Glyco_hydro_17"/>
</dbReference>
<evidence type="ECO:0000256" key="1">
    <source>
        <dbReference type="ARBA" id="ARBA00004191"/>
    </source>
</evidence>
<evidence type="ECO:0000256" key="3">
    <source>
        <dbReference type="ARBA" id="ARBA00022475"/>
    </source>
</evidence>
<dbReference type="RefSeq" id="WP_014937136.1">
    <property type="nucleotide sequence ID" value="NC_018609.1"/>
</dbReference>
<keyword evidence="12" id="KW-0624">Polysaccharide degradation</keyword>
<comment type="function">
    <text evidence="13">Glucanases play a role in cell expansion during growth, in cell-cell fusion during mating, and in spore release during sporulation. This enzyme may be involved in beta-glucan degradation. Active on laminarin and lichenan.</text>
</comment>
<evidence type="ECO:0000256" key="12">
    <source>
        <dbReference type="ARBA" id="ARBA00023326"/>
    </source>
</evidence>
<name>J9QSI3_RIEAN</name>
<dbReference type="GO" id="GO:0000272">
    <property type="term" value="P:polysaccharide catabolic process"/>
    <property type="evidence" value="ECO:0007669"/>
    <property type="project" value="UniProtKB-KW"/>
</dbReference>
<keyword evidence="3" id="KW-1003">Cell membrane</keyword>
<dbReference type="PANTHER" id="PTHR16631:SF17">
    <property type="entry name" value="GLUCAN ENDO-1,3-BETA-GLUCOSIDASE BTGC"/>
    <property type="match status" value="1"/>
</dbReference>
<dbReference type="InterPro" id="IPR017853">
    <property type="entry name" value="GH"/>
</dbReference>
<dbReference type="InterPro" id="IPR050732">
    <property type="entry name" value="Beta-glucan_modifiers"/>
</dbReference>
<protein>
    <recommendedName>
        <fullName evidence="15">Endo-1,3-beta-glucanase btgC</fullName>
    </recommendedName>
    <alternativeName>
        <fullName evidence="14">Laminarinase btgC</fullName>
    </alternativeName>
</protein>
<keyword evidence="11" id="KW-0961">Cell wall biogenesis/degradation</keyword>
<evidence type="ECO:0000313" key="16">
    <source>
        <dbReference type="EMBL" id="AFR34656.1"/>
    </source>
</evidence>
<evidence type="ECO:0000256" key="8">
    <source>
        <dbReference type="ARBA" id="ARBA00023136"/>
    </source>
</evidence>
<evidence type="ECO:0000256" key="7">
    <source>
        <dbReference type="ARBA" id="ARBA00022801"/>
    </source>
</evidence>
<evidence type="ECO:0000256" key="5">
    <source>
        <dbReference type="ARBA" id="ARBA00022525"/>
    </source>
</evidence>
<dbReference type="EMBL" id="CP003787">
    <property type="protein sequence ID" value="AFR34656.1"/>
    <property type="molecule type" value="Genomic_DNA"/>
</dbReference>
<keyword evidence="5" id="KW-0964">Secreted</keyword>
<dbReference type="Proteomes" id="UP000006276">
    <property type="component" value="Chromosome"/>
</dbReference>
<dbReference type="SUPFAM" id="SSF51445">
    <property type="entry name" value="(Trans)glycosidases"/>
    <property type="match status" value="1"/>
</dbReference>
<dbReference type="PANTHER" id="PTHR16631">
    <property type="entry name" value="GLUCAN 1,3-BETA-GLUCOSIDASE"/>
    <property type="match status" value="1"/>
</dbReference>
<keyword evidence="17" id="KW-1185">Reference proteome</keyword>
<evidence type="ECO:0000256" key="15">
    <source>
        <dbReference type="ARBA" id="ARBA00043078"/>
    </source>
</evidence>
<reference evidence="16 17" key="1">
    <citation type="submission" date="2012-09" db="EMBL/GenBank/DDBJ databases">
        <title>Riemerella anatipestifer vaccine strains.</title>
        <authorList>
            <person name="Chun C.A."/>
            <person name="Shu W.M."/>
            <person name="Kang Z.D."/>
            <person name="Jia W.X."/>
        </authorList>
    </citation>
    <scope>NUCLEOTIDE SEQUENCE [LARGE SCALE GENOMIC DNA]</scope>
    <source>
        <strain evidence="16 17">RA-CH-1</strain>
    </source>
</reference>
<keyword evidence="7" id="KW-0378">Hydrolase</keyword>
<comment type="subcellular location">
    <subcellularLocation>
        <location evidence="2">Cell membrane</location>
    </subcellularLocation>
    <subcellularLocation>
        <location evidence="1">Secreted</location>
        <location evidence="1">Cell wall</location>
    </subcellularLocation>
</comment>
<dbReference type="GO" id="GO:0005576">
    <property type="term" value="C:extracellular region"/>
    <property type="evidence" value="ECO:0007669"/>
    <property type="project" value="TreeGrafter"/>
</dbReference>
<evidence type="ECO:0000256" key="2">
    <source>
        <dbReference type="ARBA" id="ARBA00004236"/>
    </source>
</evidence>
<evidence type="ECO:0000313" key="17">
    <source>
        <dbReference type="Proteomes" id="UP000006276"/>
    </source>
</evidence>
<evidence type="ECO:0000256" key="11">
    <source>
        <dbReference type="ARBA" id="ARBA00023316"/>
    </source>
</evidence>
<keyword evidence="6" id="KW-0732">Signal</keyword>
<dbReference type="GO" id="GO:0005886">
    <property type="term" value="C:plasma membrane"/>
    <property type="evidence" value="ECO:0007669"/>
    <property type="project" value="UniProtKB-SubCell"/>
</dbReference>
<dbReference type="AlphaFoldDB" id="J9QSI3"/>
<evidence type="ECO:0000256" key="13">
    <source>
        <dbReference type="ARBA" id="ARBA00037649"/>
    </source>
</evidence>